<dbReference type="RefSeq" id="WP_115122783.1">
    <property type="nucleotide sequence ID" value="NZ_QRAO01000001.1"/>
</dbReference>
<evidence type="ECO:0000313" key="1">
    <source>
        <dbReference type="EMBL" id="RDK89147.1"/>
    </source>
</evidence>
<dbReference type="OrthoDB" id="9816225at2"/>
<dbReference type="EMBL" id="QRAO01000001">
    <property type="protein sequence ID" value="RDK89147.1"/>
    <property type="molecule type" value="Genomic_DNA"/>
</dbReference>
<reference evidence="1 2" key="1">
    <citation type="submission" date="2018-07" db="EMBL/GenBank/DDBJ databases">
        <title>Genomic Encyclopedia of Type Strains, Phase IV (KMG-IV): sequencing the most valuable type-strain genomes for metagenomic binning, comparative biology and taxonomic classification.</title>
        <authorList>
            <person name="Goeker M."/>
        </authorList>
    </citation>
    <scope>NUCLEOTIDE SEQUENCE [LARGE SCALE GENOMIC DNA]</scope>
    <source>
        <strain evidence="1 2">DSM 101478</strain>
    </source>
</reference>
<dbReference type="AlphaFoldDB" id="A0A370QL89"/>
<sequence>MEKAKIDEILRSLGFGFPENKEENIAFEKSFIEYKFEADAEKIDSEKILKSLKAKKKATNIDYHRRTVLAAEIVYKLHKENTLGHLKLQKLIYLCQHSAQMELHTNFLKQAMGPYDNRLMRSLDTQFKKNQWFEFSGGDYLKYKPLSKVGSHKEWYERYFENELSDIDFIIEKFRKSKTRVVELIATVFACWKEILEEKQLLNDETLIFRFYDWHPDKSKFERQEIIDTFEWMKNEGFYPKFNS</sequence>
<gene>
    <name evidence="1" type="ORF">C8D94_1011028</name>
</gene>
<comment type="caution">
    <text evidence="1">The sequence shown here is derived from an EMBL/GenBank/DDBJ whole genome shotgun (WGS) entry which is preliminary data.</text>
</comment>
<protein>
    <submittedName>
        <fullName evidence="1">Uncharacterized protein</fullName>
    </submittedName>
</protein>
<organism evidence="1 2">
    <name type="scientific">Marinirhabdus gelatinilytica</name>
    <dbReference type="NCBI Taxonomy" id="1703343"/>
    <lineage>
        <taxon>Bacteria</taxon>
        <taxon>Pseudomonadati</taxon>
        <taxon>Bacteroidota</taxon>
        <taxon>Flavobacteriia</taxon>
        <taxon>Flavobacteriales</taxon>
        <taxon>Flavobacteriaceae</taxon>
    </lineage>
</organism>
<dbReference type="Proteomes" id="UP000255317">
    <property type="component" value="Unassembled WGS sequence"/>
</dbReference>
<keyword evidence="2" id="KW-1185">Reference proteome</keyword>
<accession>A0A370QL89</accession>
<evidence type="ECO:0000313" key="2">
    <source>
        <dbReference type="Proteomes" id="UP000255317"/>
    </source>
</evidence>
<name>A0A370QL89_9FLAO</name>
<proteinExistence type="predicted"/>